<feature type="domain" description="TRAP C4-dicarboxylate transport system permease DctM subunit" evidence="8">
    <location>
        <begin position="7"/>
        <end position="417"/>
    </location>
</feature>
<evidence type="ECO:0000256" key="1">
    <source>
        <dbReference type="ARBA" id="ARBA00004429"/>
    </source>
</evidence>
<dbReference type="PANTHER" id="PTHR33362:SF3">
    <property type="entry name" value="SIALIC ACID TRAP TRANSPORTER PERMEASE PROTEIN SIAT"/>
    <property type="match status" value="1"/>
</dbReference>
<evidence type="ECO:0000256" key="4">
    <source>
        <dbReference type="ARBA" id="ARBA00022692"/>
    </source>
</evidence>
<gene>
    <name evidence="9" type="ORF">D4T97_020150</name>
</gene>
<protein>
    <submittedName>
        <fullName evidence="9">TRAP transporter large permease</fullName>
    </submittedName>
</protein>
<accession>A0A429XSX8</accession>
<evidence type="ECO:0000256" key="2">
    <source>
        <dbReference type="ARBA" id="ARBA00022475"/>
    </source>
</evidence>
<evidence type="ECO:0000256" key="5">
    <source>
        <dbReference type="ARBA" id="ARBA00022989"/>
    </source>
</evidence>
<keyword evidence="3" id="KW-0997">Cell inner membrane</keyword>
<dbReference type="EMBL" id="QYTV02000018">
    <property type="protein sequence ID" value="RST70305.1"/>
    <property type="molecule type" value="Genomic_DNA"/>
</dbReference>
<dbReference type="PANTHER" id="PTHR33362">
    <property type="entry name" value="SIALIC ACID TRAP TRANSPORTER PERMEASE PROTEIN SIAT-RELATED"/>
    <property type="match status" value="1"/>
</dbReference>
<keyword evidence="5 7" id="KW-1133">Transmembrane helix</keyword>
<feature type="transmembrane region" description="Helical" evidence="7">
    <location>
        <begin position="102"/>
        <end position="123"/>
    </location>
</feature>
<name>A0A429XSX8_9BACI</name>
<dbReference type="Proteomes" id="UP000287156">
    <property type="component" value="Unassembled WGS sequence"/>
</dbReference>
<dbReference type="InterPro" id="IPR004681">
    <property type="entry name" value="TRAP_DctM"/>
</dbReference>
<keyword evidence="10" id="KW-1185">Reference proteome</keyword>
<evidence type="ECO:0000256" key="7">
    <source>
        <dbReference type="SAM" id="Phobius"/>
    </source>
</evidence>
<evidence type="ECO:0000313" key="9">
    <source>
        <dbReference type="EMBL" id="RST70305.1"/>
    </source>
</evidence>
<feature type="transmembrane region" description="Helical" evidence="7">
    <location>
        <begin position="272"/>
        <end position="294"/>
    </location>
</feature>
<dbReference type="PIRSF" id="PIRSF006066">
    <property type="entry name" value="HI0050"/>
    <property type="match status" value="1"/>
</dbReference>
<feature type="transmembrane region" description="Helical" evidence="7">
    <location>
        <begin position="51"/>
        <end position="71"/>
    </location>
</feature>
<feature type="transmembrane region" description="Helical" evidence="7">
    <location>
        <begin position="242"/>
        <end position="260"/>
    </location>
</feature>
<evidence type="ECO:0000256" key="6">
    <source>
        <dbReference type="ARBA" id="ARBA00023136"/>
    </source>
</evidence>
<feature type="transmembrane region" description="Helical" evidence="7">
    <location>
        <begin position="78"/>
        <end position="96"/>
    </location>
</feature>
<dbReference type="GO" id="GO:0022857">
    <property type="term" value="F:transmembrane transporter activity"/>
    <property type="evidence" value="ECO:0007669"/>
    <property type="project" value="TreeGrafter"/>
</dbReference>
<feature type="transmembrane region" description="Helical" evidence="7">
    <location>
        <begin position="314"/>
        <end position="344"/>
    </location>
</feature>
<sequence length="427" mass="44829">MTILTLFLSFFILMLIGVPIAVSLGFSALITMALSTPIPLSTIVQKAFTSIDSFTLLAVPFFILTGVLMGHGGISKRLLNLANVLTGFLIGGLAMVTVLASMFFAAISGSGPATVSAIGSIIIPTMKQQKYDTGFASAITAAAGSIGVIIPPSIPMIMFGIIGGVSIGGLFLAGIIPGILVGISLMLTAYLISKKNGYKGTGKIPTFKAVLKATNEAKLSLLVPVIILGGIYSGLFSPTESAVVGCVYALIVGGLVYKELSWKKVYESFAETAMINVTVIIIVSFSVSFAYLLTIERIPGTIATFLVGLTDNPIMILLLINLFLLVVGMFLDTISAIVIVTPILLPIATQIGLDPIHFGIIMITNLAIGYVTPPLGVNLFVASNIAKVSVERVIKGVLPFILAMIITVIMVILIPGLSMFLPNLMNK</sequence>
<dbReference type="RefSeq" id="WP_126052578.1">
    <property type="nucleotide sequence ID" value="NZ_QYTV02000018.1"/>
</dbReference>
<feature type="transmembrane region" description="Helical" evidence="7">
    <location>
        <begin position="356"/>
        <end position="377"/>
    </location>
</feature>
<dbReference type="GO" id="GO:0005886">
    <property type="term" value="C:plasma membrane"/>
    <property type="evidence" value="ECO:0007669"/>
    <property type="project" value="UniProtKB-SubCell"/>
</dbReference>
<dbReference type="Pfam" id="PF06808">
    <property type="entry name" value="DctM"/>
    <property type="match status" value="1"/>
</dbReference>
<evidence type="ECO:0000313" key="10">
    <source>
        <dbReference type="Proteomes" id="UP000287156"/>
    </source>
</evidence>
<feature type="transmembrane region" description="Helical" evidence="7">
    <location>
        <begin position="397"/>
        <end position="421"/>
    </location>
</feature>
<comment type="subcellular location">
    <subcellularLocation>
        <location evidence="1">Cell inner membrane</location>
        <topology evidence="1">Multi-pass membrane protein</topology>
    </subcellularLocation>
</comment>
<comment type="caution">
    <text evidence="9">The sequence shown here is derived from an EMBL/GenBank/DDBJ whole genome shotgun (WGS) entry which is preliminary data.</text>
</comment>
<keyword evidence="4 7" id="KW-0812">Transmembrane</keyword>
<keyword evidence="6 7" id="KW-0472">Membrane</keyword>
<keyword evidence="2" id="KW-1003">Cell membrane</keyword>
<feature type="transmembrane region" description="Helical" evidence="7">
    <location>
        <begin position="168"/>
        <end position="192"/>
    </location>
</feature>
<dbReference type="InterPro" id="IPR010656">
    <property type="entry name" value="DctM"/>
</dbReference>
<feature type="transmembrane region" description="Helical" evidence="7">
    <location>
        <begin position="219"/>
        <end position="236"/>
    </location>
</feature>
<dbReference type="AlphaFoldDB" id="A0A429XSX8"/>
<dbReference type="OrthoDB" id="9785600at2"/>
<proteinExistence type="predicted"/>
<dbReference type="NCBIfam" id="TIGR00786">
    <property type="entry name" value="dctM"/>
    <property type="match status" value="1"/>
</dbReference>
<organism evidence="9 10">
    <name type="scientific">Siminovitchia acidinfaciens</name>
    <dbReference type="NCBI Taxonomy" id="2321395"/>
    <lineage>
        <taxon>Bacteria</taxon>
        <taxon>Bacillati</taxon>
        <taxon>Bacillota</taxon>
        <taxon>Bacilli</taxon>
        <taxon>Bacillales</taxon>
        <taxon>Bacillaceae</taxon>
        <taxon>Siminovitchia</taxon>
    </lineage>
</organism>
<evidence type="ECO:0000256" key="3">
    <source>
        <dbReference type="ARBA" id="ARBA00022519"/>
    </source>
</evidence>
<reference evidence="9" key="1">
    <citation type="submission" date="2018-12" db="EMBL/GenBank/DDBJ databases">
        <authorList>
            <person name="Sun L."/>
            <person name="Chen Z."/>
        </authorList>
    </citation>
    <scope>NUCLEOTIDE SEQUENCE [LARGE SCALE GENOMIC DNA]</scope>
    <source>
        <strain evidence="9">3-2-2</strain>
    </source>
</reference>
<feature type="transmembrane region" description="Helical" evidence="7">
    <location>
        <begin position="135"/>
        <end position="162"/>
    </location>
</feature>
<evidence type="ECO:0000259" key="8">
    <source>
        <dbReference type="Pfam" id="PF06808"/>
    </source>
</evidence>